<dbReference type="SUPFAM" id="SSF55781">
    <property type="entry name" value="GAF domain-like"/>
    <property type="match status" value="1"/>
</dbReference>
<feature type="domain" description="PAS" evidence="2">
    <location>
        <begin position="38"/>
        <end position="84"/>
    </location>
</feature>
<evidence type="ECO:0000259" key="2">
    <source>
        <dbReference type="PROSITE" id="PS50112"/>
    </source>
</evidence>
<keyword evidence="1" id="KW-0378">Hydrolase</keyword>
<dbReference type="SMART" id="SM00086">
    <property type="entry name" value="PAC"/>
    <property type="match status" value="1"/>
</dbReference>
<name>A0A511JQK8_9CELL</name>
<evidence type="ECO:0000313" key="4">
    <source>
        <dbReference type="EMBL" id="GEM00319.1"/>
    </source>
</evidence>
<dbReference type="PANTHER" id="PTHR43156:SF2">
    <property type="entry name" value="STAGE II SPORULATION PROTEIN E"/>
    <property type="match status" value="1"/>
</dbReference>
<dbReference type="Pfam" id="PF07228">
    <property type="entry name" value="SpoIIE"/>
    <property type="match status" value="1"/>
</dbReference>
<dbReference type="InterPro" id="IPR035965">
    <property type="entry name" value="PAS-like_dom_sf"/>
</dbReference>
<dbReference type="Pfam" id="PF13426">
    <property type="entry name" value="PAS_9"/>
    <property type="match status" value="1"/>
</dbReference>
<dbReference type="InterPro" id="IPR000700">
    <property type="entry name" value="PAS-assoc_C"/>
</dbReference>
<organism evidence="4 5">
    <name type="scientific">Cellulomonas terrae</name>
    <dbReference type="NCBI Taxonomy" id="311234"/>
    <lineage>
        <taxon>Bacteria</taxon>
        <taxon>Bacillati</taxon>
        <taxon>Actinomycetota</taxon>
        <taxon>Actinomycetes</taxon>
        <taxon>Micrococcales</taxon>
        <taxon>Cellulomonadaceae</taxon>
        <taxon>Cellulomonas</taxon>
    </lineage>
</organism>
<gene>
    <name evidence="4" type="ORF">CTE05_38650</name>
</gene>
<dbReference type="InterPro" id="IPR029016">
    <property type="entry name" value="GAF-like_dom_sf"/>
</dbReference>
<comment type="caution">
    <text evidence="4">The sequence shown here is derived from an EMBL/GenBank/DDBJ whole genome shotgun (WGS) entry which is preliminary data.</text>
</comment>
<dbReference type="Pfam" id="PF01590">
    <property type="entry name" value="GAF"/>
    <property type="match status" value="1"/>
</dbReference>
<dbReference type="OrthoDB" id="319881at2"/>
<dbReference type="Proteomes" id="UP000321049">
    <property type="component" value="Unassembled WGS sequence"/>
</dbReference>
<accession>A0A511JQK8</accession>
<dbReference type="Gene3D" id="3.60.40.10">
    <property type="entry name" value="PPM-type phosphatase domain"/>
    <property type="match status" value="1"/>
</dbReference>
<dbReference type="RefSeq" id="WP_146847910.1">
    <property type="nucleotide sequence ID" value="NZ_BJWH01000032.1"/>
</dbReference>
<dbReference type="SMART" id="SM00331">
    <property type="entry name" value="PP2C_SIG"/>
    <property type="match status" value="1"/>
</dbReference>
<dbReference type="PROSITE" id="PS50113">
    <property type="entry name" value="PAC"/>
    <property type="match status" value="1"/>
</dbReference>
<dbReference type="GO" id="GO:0016791">
    <property type="term" value="F:phosphatase activity"/>
    <property type="evidence" value="ECO:0007669"/>
    <property type="project" value="TreeGrafter"/>
</dbReference>
<dbReference type="Gene3D" id="3.30.450.40">
    <property type="match status" value="1"/>
</dbReference>
<sequence>MSSDDKVVGQQDDLPLNAVLSSDLALSISDALRDDDPLVWVNGAFTRLTGYPAEDVLGRNCRFLQGADTDPIAVSRIRTALDQQRAVATVIRNYRRDGTPFWNQVVISPVVDESGRVTHHIGIQVDVTDRVESERSHDLDIDVPHQATARLDLLARISDELAQHLEYDDAVDALGDIAVPALATWGFVAVTDDRGKFDRIHLVVADPDDRATARALAHEDISWLSRAPKITEALTSGPGFVATPYAIDVAGLPGRTTPAQLDLLRRLGLGSAMVVPLRARDRVLGVLTLVAVDGFTADAVVTAAHLGRRAGLALDNVRLLLAERTATLTLQRSLLPEIPQIPGLDIAAAYIPSGRRAEVGGDWFDVLPLPDGAIGLTVGDVVGHDLRAAAVMGQLRSLLRSYAWEGSSPGEVLARVDGLVRGLDIADIATCVYLRWRSTDAGADVTYARAGHPPPLLRLAGGEVRPLDGALRTPLGLEGSGGAEGTAVVPVGATLVLYTDGLVERRDRGLRDGIAALTTELGAVPDDADATMVRDLLVKTFVGTHQEDDVCLLVVRREPPTS</sequence>
<reference evidence="4 5" key="1">
    <citation type="submission" date="2019-07" db="EMBL/GenBank/DDBJ databases">
        <title>Whole genome shotgun sequence of Cellulomonas terrae NBRC 100819.</title>
        <authorList>
            <person name="Hosoyama A."/>
            <person name="Uohara A."/>
            <person name="Ohji S."/>
            <person name="Ichikawa N."/>
        </authorList>
    </citation>
    <scope>NUCLEOTIDE SEQUENCE [LARGE SCALE GENOMIC DNA]</scope>
    <source>
        <strain evidence="4 5">NBRC 100819</strain>
    </source>
</reference>
<dbReference type="EMBL" id="BJWH01000032">
    <property type="protein sequence ID" value="GEM00319.1"/>
    <property type="molecule type" value="Genomic_DNA"/>
</dbReference>
<dbReference type="InterPro" id="IPR036457">
    <property type="entry name" value="PPM-type-like_dom_sf"/>
</dbReference>
<dbReference type="PROSITE" id="PS50112">
    <property type="entry name" value="PAS"/>
    <property type="match status" value="1"/>
</dbReference>
<protein>
    <recommendedName>
        <fullName evidence="6">Histidine kinase</fullName>
    </recommendedName>
</protein>
<dbReference type="NCBIfam" id="TIGR00229">
    <property type="entry name" value="sensory_box"/>
    <property type="match status" value="1"/>
</dbReference>
<dbReference type="CDD" id="cd00130">
    <property type="entry name" value="PAS"/>
    <property type="match status" value="1"/>
</dbReference>
<keyword evidence="5" id="KW-1185">Reference proteome</keyword>
<dbReference type="SUPFAM" id="SSF55785">
    <property type="entry name" value="PYP-like sensor domain (PAS domain)"/>
    <property type="match status" value="1"/>
</dbReference>
<dbReference type="InterPro" id="IPR000014">
    <property type="entry name" value="PAS"/>
</dbReference>
<dbReference type="InterPro" id="IPR001610">
    <property type="entry name" value="PAC"/>
</dbReference>
<evidence type="ECO:0000313" key="5">
    <source>
        <dbReference type="Proteomes" id="UP000321049"/>
    </source>
</evidence>
<dbReference type="SUPFAM" id="SSF81606">
    <property type="entry name" value="PP2C-like"/>
    <property type="match status" value="1"/>
</dbReference>
<dbReference type="Gene3D" id="3.30.450.20">
    <property type="entry name" value="PAS domain"/>
    <property type="match status" value="1"/>
</dbReference>
<dbReference type="InterPro" id="IPR003018">
    <property type="entry name" value="GAF"/>
</dbReference>
<evidence type="ECO:0000259" key="3">
    <source>
        <dbReference type="PROSITE" id="PS50113"/>
    </source>
</evidence>
<evidence type="ECO:0000256" key="1">
    <source>
        <dbReference type="ARBA" id="ARBA00022801"/>
    </source>
</evidence>
<dbReference type="SMART" id="SM00065">
    <property type="entry name" value="GAF"/>
    <property type="match status" value="1"/>
</dbReference>
<dbReference type="AlphaFoldDB" id="A0A511JQK8"/>
<evidence type="ECO:0008006" key="6">
    <source>
        <dbReference type="Google" id="ProtNLM"/>
    </source>
</evidence>
<dbReference type="InterPro" id="IPR052016">
    <property type="entry name" value="Bact_Sigma-Reg"/>
</dbReference>
<dbReference type="InterPro" id="IPR001932">
    <property type="entry name" value="PPM-type_phosphatase-like_dom"/>
</dbReference>
<dbReference type="PANTHER" id="PTHR43156">
    <property type="entry name" value="STAGE II SPORULATION PROTEIN E-RELATED"/>
    <property type="match status" value="1"/>
</dbReference>
<proteinExistence type="predicted"/>
<feature type="domain" description="PAC" evidence="3">
    <location>
        <begin position="85"/>
        <end position="139"/>
    </location>
</feature>